<evidence type="ECO:0000256" key="3">
    <source>
        <dbReference type="ARBA" id="ARBA00006602"/>
    </source>
</evidence>
<keyword evidence="5" id="KW-0813">Transport</keyword>
<reference evidence="12" key="1">
    <citation type="submission" date="2021-11" db="EMBL/GenBank/DDBJ databases">
        <authorList>
            <person name="Rodrigo-Torres L."/>
            <person name="Arahal R. D."/>
            <person name="Lucena T."/>
        </authorList>
    </citation>
    <scope>NUCLEOTIDE SEQUENCE</scope>
    <source>
        <strain evidence="12">CECT 7928</strain>
    </source>
</reference>
<evidence type="ECO:0000259" key="11">
    <source>
        <dbReference type="Pfam" id="PF02108"/>
    </source>
</evidence>
<evidence type="ECO:0000256" key="6">
    <source>
        <dbReference type="ARBA" id="ARBA00022490"/>
    </source>
</evidence>
<evidence type="ECO:0000313" key="12">
    <source>
        <dbReference type="EMBL" id="CAH0540079.1"/>
    </source>
</evidence>
<keyword evidence="6" id="KW-0963">Cytoplasm</keyword>
<dbReference type="PANTHER" id="PTHR34982">
    <property type="entry name" value="YOP PROTEINS TRANSLOCATION PROTEIN L"/>
    <property type="match status" value="1"/>
</dbReference>
<comment type="subcellular location">
    <subcellularLocation>
        <location evidence="2">Cytoplasm</location>
    </subcellularLocation>
</comment>
<dbReference type="SUPFAM" id="SSF160527">
    <property type="entry name" value="V-type ATPase subunit E-like"/>
    <property type="match status" value="1"/>
</dbReference>
<comment type="function">
    <text evidence="1">Needed for flagellar regrowth and assembly.</text>
</comment>
<dbReference type="InterPro" id="IPR018035">
    <property type="entry name" value="Flagellar_FliH/T3SS_HrpE"/>
</dbReference>
<evidence type="ECO:0000256" key="2">
    <source>
        <dbReference type="ARBA" id="ARBA00004496"/>
    </source>
</evidence>
<evidence type="ECO:0000256" key="4">
    <source>
        <dbReference type="ARBA" id="ARBA00016507"/>
    </source>
</evidence>
<comment type="caution">
    <text evidence="12">The sequence shown here is derived from an EMBL/GenBank/DDBJ whole genome shotgun (WGS) entry which is preliminary data.</text>
</comment>
<evidence type="ECO:0000256" key="10">
    <source>
        <dbReference type="SAM" id="MobiDB-lite"/>
    </source>
</evidence>
<dbReference type="InterPro" id="IPR051472">
    <property type="entry name" value="T3SS_Stator/FliH"/>
</dbReference>
<keyword evidence="13" id="KW-1185">Reference proteome</keyword>
<dbReference type="Proteomes" id="UP000838748">
    <property type="component" value="Unassembled WGS sequence"/>
</dbReference>
<comment type="similarity">
    <text evidence="3">Belongs to the FliH family.</text>
</comment>
<dbReference type="PANTHER" id="PTHR34982:SF1">
    <property type="entry name" value="FLAGELLAR ASSEMBLY PROTEIN FLIH"/>
    <property type="match status" value="1"/>
</dbReference>
<name>A0ABM9A5H3_9VIBR</name>
<gene>
    <name evidence="12" type="ORF">VMF7928_02605</name>
</gene>
<proteinExistence type="inferred from homology"/>
<organism evidence="12 13">
    <name type="scientific">Vibrio marisflavi CECT 7928</name>
    <dbReference type="NCBI Taxonomy" id="634439"/>
    <lineage>
        <taxon>Bacteria</taxon>
        <taxon>Pseudomonadati</taxon>
        <taxon>Pseudomonadota</taxon>
        <taxon>Gammaproteobacteria</taxon>
        <taxon>Vibrionales</taxon>
        <taxon>Vibrionaceae</taxon>
        <taxon>Vibrio</taxon>
    </lineage>
</organism>
<evidence type="ECO:0000256" key="8">
    <source>
        <dbReference type="ARBA" id="ARBA00022927"/>
    </source>
</evidence>
<dbReference type="InterPro" id="IPR000563">
    <property type="entry name" value="Flag_FliH"/>
</dbReference>
<accession>A0ABM9A5H3</accession>
<dbReference type="Pfam" id="PF02108">
    <property type="entry name" value="FliH"/>
    <property type="match status" value="1"/>
</dbReference>
<keyword evidence="8" id="KW-0653">Protein transport</keyword>
<keyword evidence="9" id="KW-1006">Bacterial flagellum protein export</keyword>
<feature type="domain" description="Flagellar assembly protein FliH/Type III secretion system HrpE" evidence="11">
    <location>
        <begin position="94"/>
        <end position="216"/>
    </location>
</feature>
<dbReference type="EMBL" id="CAKLDM010000002">
    <property type="protein sequence ID" value="CAH0540079.1"/>
    <property type="molecule type" value="Genomic_DNA"/>
</dbReference>
<sequence length="231" mass="26360">MKSDAMVPSEKQPSCTPFAFPQPSLPESEIFEELGPKETVDFELQDQLEEGYRQGFQQGVEEGREQGRLQGEEEGYQQGFEQGLMMGKQNLDNLVAVAGQLQSQLRSQLLSQHQSNQLLVCDLVENIVRQVLLKELNQQPEQILYVVEQATTHLPDSIEEVHIYLNPQDIELLKREYPDQVENWQLHNDPNLAVGGCIVKTEHAEADARIERRTEECLQTFREAMLEQGNA</sequence>
<feature type="region of interest" description="Disordered" evidence="10">
    <location>
        <begin position="1"/>
        <end position="25"/>
    </location>
</feature>
<dbReference type="PRINTS" id="PR01003">
    <property type="entry name" value="FLGFLIH"/>
</dbReference>
<evidence type="ECO:0000256" key="1">
    <source>
        <dbReference type="ARBA" id="ARBA00003041"/>
    </source>
</evidence>
<evidence type="ECO:0000256" key="7">
    <source>
        <dbReference type="ARBA" id="ARBA00022795"/>
    </source>
</evidence>
<protein>
    <recommendedName>
        <fullName evidence="4">Flagellar assembly protein FliH</fullName>
    </recommendedName>
</protein>
<keyword evidence="7" id="KW-1005">Bacterial flagellum biogenesis</keyword>
<evidence type="ECO:0000256" key="5">
    <source>
        <dbReference type="ARBA" id="ARBA00022448"/>
    </source>
</evidence>
<evidence type="ECO:0000256" key="9">
    <source>
        <dbReference type="ARBA" id="ARBA00023225"/>
    </source>
</evidence>
<evidence type="ECO:0000313" key="13">
    <source>
        <dbReference type="Proteomes" id="UP000838748"/>
    </source>
</evidence>